<keyword evidence="2" id="KW-0732">Signal</keyword>
<feature type="chain" id="PRO_5013378350" evidence="2">
    <location>
        <begin position="20"/>
        <end position="206"/>
    </location>
</feature>
<dbReference type="Proteomes" id="UP000242287">
    <property type="component" value="Unassembled WGS sequence"/>
</dbReference>
<evidence type="ECO:0000256" key="2">
    <source>
        <dbReference type="SAM" id="SignalP"/>
    </source>
</evidence>
<feature type="region of interest" description="Disordered" evidence="1">
    <location>
        <begin position="123"/>
        <end position="184"/>
    </location>
</feature>
<name>A0A2A9NML6_9AGAR</name>
<reference evidence="3 4" key="1">
    <citation type="submission" date="2014-02" db="EMBL/GenBank/DDBJ databases">
        <title>Transposable element dynamics among asymbiotic and ectomycorrhizal Amanita fungi.</title>
        <authorList>
            <consortium name="DOE Joint Genome Institute"/>
            <person name="Hess J."/>
            <person name="Skrede I."/>
            <person name="Wolfe B."/>
            <person name="LaButti K."/>
            <person name="Ohm R.A."/>
            <person name="Grigoriev I.V."/>
            <person name="Pringle A."/>
        </authorList>
    </citation>
    <scope>NUCLEOTIDE SEQUENCE [LARGE SCALE GENOMIC DNA]</scope>
    <source>
        <strain evidence="3 4">SKay4041</strain>
    </source>
</reference>
<feature type="signal peptide" evidence="2">
    <location>
        <begin position="1"/>
        <end position="19"/>
    </location>
</feature>
<dbReference type="EMBL" id="KZ301984">
    <property type="protein sequence ID" value="PFH51789.1"/>
    <property type="molecule type" value="Genomic_DNA"/>
</dbReference>
<evidence type="ECO:0000313" key="4">
    <source>
        <dbReference type="Proteomes" id="UP000242287"/>
    </source>
</evidence>
<evidence type="ECO:0000256" key="1">
    <source>
        <dbReference type="SAM" id="MobiDB-lite"/>
    </source>
</evidence>
<dbReference type="AlphaFoldDB" id="A0A2A9NML6"/>
<organism evidence="3 4">
    <name type="scientific">Amanita thiersii Skay4041</name>
    <dbReference type="NCBI Taxonomy" id="703135"/>
    <lineage>
        <taxon>Eukaryota</taxon>
        <taxon>Fungi</taxon>
        <taxon>Dikarya</taxon>
        <taxon>Basidiomycota</taxon>
        <taxon>Agaricomycotina</taxon>
        <taxon>Agaricomycetes</taxon>
        <taxon>Agaricomycetidae</taxon>
        <taxon>Agaricales</taxon>
        <taxon>Pluteineae</taxon>
        <taxon>Amanitaceae</taxon>
        <taxon>Amanita</taxon>
    </lineage>
</organism>
<protein>
    <submittedName>
        <fullName evidence="3">Uncharacterized protein</fullName>
    </submittedName>
</protein>
<sequence>MFILAPFVLLAALRGVALAQQLTTMNLPGITQQPLTVDFIRVNAEGRTIWELDGNQLRHDATVTESPGYVSIHFEKDDNAVLTVDQECSLTSTTAFCSMRLNDGTEVNTTLSFQPVTVTVDDAPPATATGTPATASGTLTTASTASGTVQPGSTASTSKPTSSGSSTVTRTSTGATSTATNDATGNSAPGHITICLMTLIFMITVL</sequence>
<keyword evidence="4" id="KW-1185">Reference proteome</keyword>
<accession>A0A2A9NML6</accession>
<evidence type="ECO:0000313" key="3">
    <source>
        <dbReference type="EMBL" id="PFH51789.1"/>
    </source>
</evidence>
<proteinExistence type="predicted"/>
<gene>
    <name evidence="3" type="ORF">AMATHDRAFT_46774</name>
</gene>